<dbReference type="InterPro" id="IPR024079">
    <property type="entry name" value="MetalloPept_cat_dom_sf"/>
</dbReference>
<evidence type="ECO:0000256" key="9">
    <source>
        <dbReference type="SAM" id="MobiDB-lite"/>
    </source>
</evidence>
<evidence type="ECO:0000313" key="12">
    <source>
        <dbReference type="Proteomes" id="UP001589532"/>
    </source>
</evidence>
<sequence>MARRVAAVSLACLLAAGHPPPLRLEAARAAGCAAHAARGPSRGPSRGPWPRSPKPEDVARVMAELTRRLSGATPPARITVPIWVHIITAGARRVSDQDVAAQIKALNSAYGGGYGGVDTGVRFKLEGVTVDENALWFADPIGNERPMKAKLHRGDATTLNLYIAQLSEQMLGFASYPFWYAESPGLDGVVIDWRSLPGGPMAEYNRGFTGVHEVGHWLGLFHPFENGCAAPGDGIDDTPMEAGPTEGCPPAKDTCTNPGTDPTRNFMDYAYDRCMSEFTRAQAERMHEMWAVYRHATSA</sequence>
<gene>
    <name evidence="11" type="ORF">ACFFSA_32665</name>
</gene>
<dbReference type="InterPro" id="IPR008754">
    <property type="entry name" value="Peptidase_M43"/>
</dbReference>
<accession>A0ABV5S8C5</accession>
<evidence type="ECO:0000259" key="10">
    <source>
        <dbReference type="Pfam" id="PF05572"/>
    </source>
</evidence>
<comment type="caution">
    <text evidence="11">The sequence shown here is derived from an EMBL/GenBank/DDBJ whole genome shotgun (WGS) entry which is preliminary data.</text>
</comment>
<keyword evidence="3" id="KW-0479">Metal-binding</keyword>
<keyword evidence="8" id="KW-1015">Disulfide bond</keyword>
<keyword evidence="6" id="KW-0862">Zinc</keyword>
<protein>
    <submittedName>
        <fullName evidence="11">Zinc metalloprotease</fullName>
    </submittedName>
</protein>
<evidence type="ECO:0000256" key="1">
    <source>
        <dbReference type="ARBA" id="ARBA00008721"/>
    </source>
</evidence>
<dbReference type="RefSeq" id="WP_344987039.1">
    <property type="nucleotide sequence ID" value="NZ_BAAAXV010000001.1"/>
</dbReference>
<proteinExistence type="inferred from homology"/>
<dbReference type="Gene3D" id="3.40.390.10">
    <property type="entry name" value="Collagenase (Catalytic Domain)"/>
    <property type="match status" value="1"/>
</dbReference>
<keyword evidence="4" id="KW-0732">Signal</keyword>
<evidence type="ECO:0000256" key="8">
    <source>
        <dbReference type="ARBA" id="ARBA00023157"/>
    </source>
</evidence>
<dbReference type="GO" id="GO:0008237">
    <property type="term" value="F:metallopeptidase activity"/>
    <property type="evidence" value="ECO:0007669"/>
    <property type="project" value="UniProtKB-KW"/>
</dbReference>
<dbReference type="PANTHER" id="PTHR47466">
    <property type="match status" value="1"/>
</dbReference>
<keyword evidence="7 11" id="KW-0482">Metalloprotease</keyword>
<dbReference type="CDD" id="cd04275">
    <property type="entry name" value="ZnMc_pappalysin_like"/>
    <property type="match status" value="1"/>
</dbReference>
<name>A0ABV5S8C5_9ACTN</name>
<feature type="domain" description="Peptidase M43 pregnancy-associated plasma-A" evidence="10">
    <location>
        <begin position="160"/>
        <end position="289"/>
    </location>
</feature>
<dbReference type="SUPFAM" id="SSF55486">
    <property type="entry name" value="Metalloproteases ('zincins'), catalytic domain"/>
    <property type="match status" value="1"/>
</dbReference>
<evidence type="ECO:0000256" key="6">
    <source>
        <dbReference type="ARBA" id="ARBA00022833"/>
    </source>
</evidence>
<organism evidence="11 12">
    <name type="scientific">Nonomuraea helvata</name>
    <dbReference type="NCBI Taxonomy" id="37484"/>
    <lineage>
        <taxon>Bacteria</taxon>
        <taxon>Bacillati</taxon>
        <taxon>Actinomycetota</taxon>
        <taxon>Actinomycetes</taxon>
        <taxon>Streptosporangiales</taxon>
        <taxon>Streptosporangiaceae</taxon>
        <taxon>Nonomuraea</taxon>
    </lineage>
</organism>
<evidence type="ECO:0000256" key="3">
    <source>
        <dbReference type="ARBA" id="ARBA00022723"/>
    </source>
</evidence>
<keyword evidence="2" id="KW-0645">Protease</keyword>
<evidence type="ECO:0000256" key="7">
    <source>
        <dbReference type="ARBA" id="ARBA00023049"/>
    </source>
</evidence>
<reference evidence="11 12" key="1">
    <citation type="submission" date="2024-09" db="EMBL/GenBank/DDBJ databases">
        <authorList>
            <person name="Sun Q."/>
            <person name="Mori K."/>
        </authorList>
    </citation>
    <scope>NUCLEOTIDE SEQUENCE [LARGE SCALE GENOMIC DNA]</scope>
    <source>
        <strain evidence="11 12">JCM 3143</strain>
    </source>
</reference>
<dbReference type="Proteomes" id="UP001589532">
    <property type="component" value="Unassembled WGS sequence"/>
</dbReference>
<evidence type="ECO:0000256" key="4">
    <source>
        <dbReference type="ARBA" id="ARBA00022729"/>
    </source>
</evidence>
<keyword evidence="5" id="KW-0378">Hydrolase</keyword>
<evidence type="ECO:0000256" key="2">
    <source>
        <dbReference type="ARBA" id="ARBA00022670"/>
    </source>
</evidence>
<dbReference type="Pfam" id="PF05572">
    <property type="entry name" value="Peptidase_M43"/>
    <property type="match status" value="1"/>
</dbReference>
<evidence type="ECO:0000256" key="5">
    <source>
        <dbReference type="ARBA" id="ARBA00022801"/>
    </source>
</evidence>
<dbReference type="PANTHER" id="PTHR47466:SF1">
    <property type="entry name" value="METALLOPROTEASE MEP1 (AFU_ORTHOLOGUE AFUA_1G07730)-RELATED"/>
    <property type="match status" value="1"/>
</dbReference>
<dbReference type="EMBL" id="JBHMBW010000037">
    <property type="protein sequence ID" value="MFB9627860.1"/>
    <property type="molecule type" value="Genomic_DNA"/>
</dbReference>
<keyword evidence="12" id="KW-1185">Reference proteome</keyword>
<feature type="compositionally biased region" description="Low complexity" evidence="9">
    <location>
        <begin position="35"/>
        <end position="49"/>
    </location>
</feature>
<evidence type="ECO:0000313" key="11">
    <source>
        <dbReference type="EMBL" id="MFB9627860.1"/>
    </source>
</evidence>
<feature type="region of interest" description="Disordered" evidence="9">
    <location>
        <begin position="35"/>
        <end position="55"/>
    </location>
</feature>
<comment type="similarity">
    <text evidence="1">Belongs to the peptidase M43B family.</text>
</comment>